<accession>A0ABD3N3I2</accession>
<keyword evidence="2" id="KW-1185">Reference proteome</keyword>
<reference evidence="1 2" key="1">
    <citation type="submission" date="2024-10" db="EMBL/GenBank/DDBJ databases">
        <title>Updated reference genomes for cyclostephanoid diatoms.</title>
        <authorList>
            <person name="Roberts W.R."/>
            <person name="Alverson A.J."/>
        </authorList>
    </citation>
    <scope>NUCLEOTIDE SEQUENCE [LARGE SCALE GENOMIC DNA]</scope>
    <source>
        <strain evidence="1 2">AJA010-31</strain>
    </source>
</reference>
<dbReference type="Proteomes" id="UP001530400">
    <property type="component" value="Unassembled WGS sequence"/>
</dbReference>
<evidence type="ECO:0000313" key="2">
    <source>
        <dbReference type="Proteomes" id="UP001530400"/>
    </source>
</evidence>
<dbReference type="SUPFAM" id="SSF49468">
    <property type="entry name" value="VHL"/>
    <property type="match status" value="1"/>
</dbReference>
<comment type="caution">
    <text evidence="1">The sequence shown here is derived from an EMBL/GenBank/DDBJ whole genome shotgun (WGS) entry which is preliminary data.</text>
</comment>
<organism evidence="1 2">
    <name type="scientific">Cyclotella atomus</name>
    <dbReference type="NCBI Taxonomy" id="382360"/>
    <lineage>
        <taxon>Eukaryota</taxon>
        <taxon>Sar</taxon>
        <taxon>Stramenopiles</taxon>
        <taxon>Ochrophyta</taxon>
        <taxon>Bacillariophyta</taxon>
        <taxon>Coscinodiscophyceae</taxon>
        <taxon>Thalassiosirophycidae</taxon>
        <taxon>Stephanodiscales</taxon>
        <taxon>Stephanodiscaceae</taxon>
        <taxon>Cyclotella</taxon>
    </lineage>
</organism>
<protein>
    <submittedName>
        <fullName evidence="1">Uncharacterized protein</fullName>
    </submittedName>
</protein>
<evidence type="ECO:0000313" key="1">
    <source>
        <dbReference type="EMBL" id="KAL3770623.1"/>
    </source>
</evidence>
<dbReference type="EMBL" id="JALLPJ020001306">
    <property type="protein sequence ID" value="KAL3770623.1"/>
    <property type="molecule type" value="Genomic_DNA"/>
</dbReference>
<proteinExistence type="predicted"/>
<dbReference type="InterPro" id="IPR036208">
    <property type="entry name" value="VHL_sf"/>
</dbReference>
<sequence length="373" mass="42591">MGAVRVEYGVVNSLDGQVHVYWVDAITNKKILGLTLDPGEDRFTYTYIGHQFEVYTDLPHENKLDNEMIAQFTIENSGVINFGIKPHGHLSKEDVDCKMKEAMDDEWQRQLRVTRTFSPLGFEKGRLPDDVFASLASYYYNNRNPPNIALEDWDLGQGIFVNFWETDVEFVYIPPGLADMWQSRLKDLVEKWVGMELETTDMYGMRVYTSGARLATHVDRVTTHAASLIVNIAQENVVKPWTVEIFDHANRLHEIKMEPGDIVYYESAKALHGRNTPLHGGKYINLFTHYRPMDDDLWYTRENPDGTPQPLLDVGECSLVGKSGQYSVGAVKCDNEAIGMHLSPVMFQATGGEDLYHWWQMTSPKEANVQDEL</sequence>
<name>A0ABD3N3I2_9STRA</name>
<dbReference type="AlphaFoldDB" id="A0ABD3N3I2"/>
<gene>
    <name evidence="1" type="ORF">ACHAWO_009387</name>
</gene>